<dbReference type="PANTHER" id="PTHR12274:SF3">
    <property type="entry name" value="PROGRANULIN"/>
    <property type="match status" value="1"/>
</dbReference>
<dbReference type="PROSITE" id="PS00799">
    <property type="entry name" value="GRANULINS"/>
    <property type="match status" value="1"/>
</dbReference>
<dbReference type="PANTHER" id="PTHR12274">
    <property type="entry name" value="GRANULIN"/>
    <property type="match status" value="1"/>
</dbReference>
<evidence type="ECO:0000313" key="7">
    <source>
        <dbReference type="EMBL" id="VDN27497.1"/>
    </source>
</evidence>
<dbReference type="InterPro" id="IPR039036">
    <property type="entry name" value="Granulin_fam"/>
</dbReference>
<dbReference type="EMBL" id="UYRU01076911">
    <property type="protein sequence ID" value="VDN27497.1"/>
    <property type="molecule type" value="Genomic_DNA"/>
</dbReference>
<comment type="subcellular location">
    <subcellularLocation>
        <location evidence="1">Secreted</location>
    </subcellularLocation>
</comment>
<dbReference type="InterPro" id="IPR037277">
    <property type="entry name" value="Granulin_sf"/>
</dbReference>
<keyword evidence="5" id="KW-0812">Transmembrane</keyword>
<keyword evidence="5" id="KW-0472">Membrane</keyword>
<reference evidence="7 8" key="1">
    <citation type="submission" date="2018-11" db="EMBL/GenBank/DDBJ databases">
        <authorList>
            <consortium name="Pathogen Informatics"/>
        </authorList>
    </citation>
    <scope>NUCLEOTIDE SEQUENCE [LARGE SCALE GENOMIC DNA]</scope>
</reference>
<keyword evidence="8" id="KW-1185">Reference proteome</keyword>
<evidence type="ECO:0000256" key="2">
    <source>
        <dbReference type="ARBA" id="ARBA00010093"/>
    </source>
</evidence>
<evidence type="ECO:0000256" key="3">
    <source>
        <dbReference type="ARBA" id="ARBA00022525"/>
    </source>
</evidence>
<keyword evidence="4" id="KW-1015">Disulfide bond</keyword>
<name>A0A3P7MXC2_DIBLA</name>
<dbReference type="OrthoDB" id="5854875at2759"/>
<sequence>MPSVDRLVGISSLHYEGLQTVYQNVIRATCCDDKKHCCPEGYACLKGSCKRKLPWASGPAFLPMKEKKPARLSARDAYVPCPDGHSKCPDGSTCCPNAAKTQYGCCPMPNVSITKLRFHTRSMCLLLLLLILLLLILLHV</sequence>
<protein>
    <recommendedName>
        <fullName evidence="6">Granulins domain-containing protein</fullName>
    </recommendedName>
</protein>
<feature type="domain" description="Granulins" evidence="6">
    <location>
        <begin position="31"/>
        <end position="44"/>
    </location>
</feature>
<evidence type="ECO:0000256" key="5">
    <source>
        <dbReference type="SAM" id="Phobius"/>
    </source>
</evidence>
<evidence type="ECO:0000256" key="1">
    <source>
        <dbReference type="ARBA" id="ARBA00004613"/>
    </source>
</evidence>
<keyword evidence="5" id="KW-1133">Transmembrane helix</keyword>
<organism evidence="7 8">
    <name type="scientific">Dibothriocephalus latus</name>
    <name type="common">Fish tapeworm</name>
    <name type="synonym">Diphyllobothrium latum</name>
    <dbReference type="NCBI Taxonomy" id="60516"/>
    <lineage>
        <taxon>Eukaryota</taxon>
        <taxon>Metazoa</taxon>
        <taxon>Spiralia</taxon>
        <taxon>Lophotrochozoa</taxon>
        <taxon>Platyhelminthes</taxon>
        <taxon>Cestoda</taxon>
        <taxon>Eucestoda</taxon>
        <taxon>Diphyllobothriidea</taxon>
        <taxon>Diphyllobothriidae</taxon>
        <taxon>Dibothriocephalus</taxon>
    </lineage>
</organism>
<dbReference type="Proteomes" id="UP000281553">
    <property type="component" value="Unassembled WGS sequence"/>
</dbReference>
<evidence type="ECO:0000256" key="4">
    <source>
        <dbReference type="ARBA" id="ARBA00023157"/>
    </source>
</evidence>
<accession>A0A3P7MXC2</accession>
<proteinExistence type="inferred from homology"/>
<gene>
    <name evidence="7" type="ORF">DILT_LOCUS15018</name>
</gene>
<evidence type="ECO:0000313" key="8">
    <source>
        <dbReference type="Proteomes" id="UP000281553"/>
    </source>
</evidence>
<dbReference type="AlphaFoldDB" id="A0A3P7MXC2"/>
<dbReference type="GO" id="GO:0005576">
    <property type="term" value="C:extracellular region"/>
    <property type="evidence" value="ECO:0007669"/>
    <property type="project" value="UniProtKB-SubCell"/>
</dbReference>
<comment type="similarity">
    <text evidence="2">Belongs to the granulin family.</text>
</comment>
<dbReference type="Pfam" id="PF00396">
    <property type="entry name" value="Granulin"/>
    <property type="match status" value="1"/>
</dbReference>
<dbReference type="Gene3D" id="2.10.25.160">
    <property type="entry name" value="Granulin"/>
    <property type="match status" value="2"/>
</dbReference>
<keyword evidence="3" id="KW-0964">Secreted</keyword>
<evidence type="ECO:0000259" key="6">
    <source>
        <dbReference type="PROSITE" id="PS00799"/>
    </source>
</evidence>
<dbReference type="InterPro" id="IPR000118">
    <property type="entry name" value="Granulin"/>
</dbReference>
<feature type="transmembrane region" description="Helical" evidence="5">
    <location>
        <begin position="118"/>
        <end position="138"/>
    </location>
</feature>